<dbReference type="EMBL" id="AP025637">
    <property type="protein sequence ID" value="BDG70588.1"/>
    <property type="molecule type" value="Genomic_DNA"/>
</dbReference>
<dbReference type="InterPro" id="IPR010342">
    <property type="entry name" value="DUF938"/>
</dbReference>
<dbReference type="Pfam" id="PF06080">
    <property type="entry name" value="DUF938"/>
    <property type="match status" value="1"/>
</dbReference>
<keyword evidence="2" id="KW-1185">Reference proteome</keyword>
<keyword evidence="1" id="KW-0808">Transferase</keyword>
<protein>
    <submittedName>
        <fullName evidence="1">SAM-dependent methyltransferase</fullName>
    </submittedName>
</protein>
<dbReference type="PANTHER" id="PTHR20974">
    <property type="entry name" value="UPF0585 PROTEIN CG18661"/>
    <property type="match status" value="1"/>
</dbReference>
<dbReference type="Proteomes" id="UP000831327">
    <property type="component" value="Chromosome"/>
</dbReference>
<accession>A0ABM7XYL9</accession>
<keyword evidence="1" id="KW-0489">Methyltransferase</keyword>
<organism evidence="1 2">
    <name type="scientific">Roseomonas fluvialis</name>
    <dbReference type="NCBI Taxonomy" id="1750527"/>
    <lineage>
        <taxon>Bacteria</taxon>
        <taxon>Pseudomonadati</taxon>
        <taxon>Pseudomonadota</taxon>
        <taxon>Alphaproteobacteria</taxon>
        <taxon>Acetobacterales</taxon>
        <taxon>Roseomonadaceae</taxon>
        <taxon>Roseomonas</taxon>
    </lineage>
</organism>
<evidence type="ECO:0000313" key="1">
    <source>
        <dbReference type="EMBL" id="BDG70588.1"/>
    </source>
</evidence>
<dbReference type="GO" id="GO:0032259">
    <property type="term" value="P:methylation"/>
    <property type="evidence" value="ECO:0007669"/>
    <property type="project" value="UniProtKB-KW"/>
</dbReference>
<dbReference type="SUPFAM" id="SSF53335">
    <property type="entry name" value="S-adenosyl-L-methionine-dependent methyltransferases"/>
    <property type="match status" value="1"/>
</dbReference>
<reference evidence="1 2" key="1">
    <citation type="journal article" date="2016" name="Microbes Environ.">
        <title>Phylogenetically diverse aerobic anoxygenic phototrophic bacteria isolated from epilithic biofilms in Tama river, Japan.</title>
        <authorList>
            <person name="Hirose S."/>
            <person name="Matsuura K."/>
            <person name="Haruta S."/>
        </authorList>
    </citation>
    <scope>NUCLEOTIDE SEQUENCE [LARGE SCALE GENOMIC DNA]</scope>
    <source>
        <strain evidence="1 2">S08</strain>
    </source>
</reference>
<dbReference type="GO" id="GO:0008168">
    <property type="term" value="F:methyltransferase activity"/>
    <property type="evidence" value="ECO:0007669"/>
    <property type="project" value="UniProtKB-KW"/>
</dbReference>
<dbReference type="RefSeq" id="WP_244457909.1">
    <property type="nucleotide sequence ID" value="NZ_AP025637.1"/>
</dbReference>
<gene>
    <name evidence="1" type="ORF">Rmf_05170</name>
</gene>
<dbReference type="Gene3D" id="3.40.50.150">
    <property type="entry name" value="Vaccinia Virus protein VP39"/>
    <property type="match status" value="1"/>
</dbReference>
<proteinExistence type="predicted"/>
<sequence length="204" mass="21120">MTDARREAPAVARNRDAILEVLRGILPARGLLLEVASGSGEHALHFAPGFPDLAFQPSDPDPDARASIDAWCAGVANIRPALAIDAAAADWPLAQADAVLCINMIHIAPWVACEGLVSGAARILPAGAPLVLYGPFKHGGAHTASSNAEFDESLRARDPAWGVRDLEAVVAAAADAGFGPPAITAMPANNLTVAFRRSREGSPP</sequence>
<evidence type="ECO:0000313" key="2">
    <source>
        <dbReference type="Proteomes" id="UP000831327"/>
    </source>
</evidence>
<name>A0ABM7XYL9_9PROT</name>
<dbReference type="PANTHER" id="PTHR20974:SF0">
    <property type="entry name" value="UPF0585 PROTEIN CG18661"/>
    <property type="match status" value="1"/>
</dbReference>
<dbReference type="InterPro" id="IPR029063">
    <property type="entry name" value="SAM-dependent_MTases_sf"/>
</dbReference>